<dbReference type="Proteomes" id="UP000202306">
    <property type="component" value="Segment"/>
</dbReference>
<dbReference type="KEGG" id="vg:28800231"/>
<accession>A0A160DFJ4</accession>
<dbReference type="EMBL" id="KU998237">
    <property type="protein sequence ID" value="ANA85604.1"/>
    <property type="molecule type" value="Genomic_DNA"/>
</dbReference>
<organism evidence="1 2">
    <name type="scientific">Gordonia phage Vendetta</name>
    <dbReference type="NCBI Taxonomy" id="1838082"/>
    <lineage>
        <taxon>Viruses</taxon>
        <taxon>Duplodnaviria</taxon>
        <taxon>Heunggongvirae</taxon>
        <taxon>Uroviricota</taxon>
        <taxon>Caudoviricetes</taxon>
        <taxon>Ruthgordonvirinae</taxon>
        <taxon>Vendettavirus</taxon>
        <taxon>Vendettavirus vendetta</taxon>
    </lineage>
</organism>
<reference evidence="1 2" key="1">
    <citation type="submission" date="2016-03" db="EMBL/GenBank/DDBJ databases">
        <authorList>
            <person name="Stanton A.J."/>
            <person name="Montgomery M.T."/>
            <person name="Guerrero C.A."/>
            <person name="Mavrich T.N."/>
            <person name="Pope W.H."/>
            <person name="Garlena R.A."/>
            <person name="Russell D.A."/>
            <person name="Jacobs-Sera D."/>
            <person name="Hendrix R.W."/>
            <person name="Hatfull G.F."/>
        </authorList>
    </citation>
    <scope>NUCLEOTIDE SEQUENCE [LARGE SCALE GENOMIC DNA]</scope>
</reference>
<dbReference type="InterPro" id="IPR036614">
    <property type="entry name" value="RusA-like_sf"/>
</dbReference>
<dbReference type="GO" id="GO:0006310">
    <property type="term" value="P:DNA recombination"/>
    <property type="evidence" value="ECO:0007669"/>
    <property type="project" value="InterPro"/>
</dbReference>
<dbReference type="RefSeq" id="YP_009273989.1">
    <property type="nucleotide sequence ID" value="NC_030911.1"/>
</dbReference>
<dbReference type="SUPFAM" id="SSF103084">
    <property type="entry name" value="Holliday junction resolvase RusA"/>
    <property type="match status" value="1"/>
</dbReference>
<dbReference type="GeneID" id="28800231"/>
<gene>
    <name evidence="1" type="primary">57</name>
    <name evidence="1" type="ORF">PBI_VENDETTA_57</name>
</gene>
<proteinExistence type="predicted"/>
<evidence type="ECO:0000313" key="2">
    <source>
        <dbReference type="Proteomes" id="UP000202306"/>
    </source>
</evidence>
<sequence>MDDVMNRRIVFYVPGHAAPQGSKRHVGGGRMIESSERVKPWREDVHAAARRAFGASGFEPFTGPVDVRLDFIMPRPKSAPKTKQIPAVKRPDVDKLARAVLDALTGVAFADDSQVVELHARKQLHFQLPAGPGVGITITEGATDG</sequence>
<dbReference type="GO" id="GO:0000287">
    <property type="term" value="F:magnesium ion binding"/>
    <property type="evidence" value="ECO:0007669"/>
    <property type="project" value="InterPro"/>
</dbReference>
<keyword evidence="2" id="KW-1185">Reference proteome</keyword>
<dbReference type="Gene3D" id="3.30.1330.70">
    <property type="entry name" value="Holliday junction resolvase RusA"/>
    <property type="match status" value="1"/>
</dbReference>
<protein>
    <submittedName>
        <fullName evidence="1">RusA-like resolvase</fullName>
    </submittedName>
</protein>
<dbReference type="GO" id="GO:0006281">
    <property type="term" value="P:DNA repair"/>
    <property type="evidence" value="ECO:0007669"/>
    <property type="project" value="InterPro"/>
</dbReference>
<dbReference type="Pfam" id="PF05866">
    <property type="entry name" value="RusA"/>
    <property type="match status" value="1"/>
</dbReference>
<name>A0A160DFJ4_9CAUD</name>
<dbReference type="InterPro" id="IPR008822">
    <property type="entry name" value="Endonuclease_RusA-like"/>
</dbReference>
<dbReference type="OrthoDB" id="9350at10239"/>
<evidence type="ECO:0000313" key="1">
    <source>
        <dbReference type="EMBL" id="ANA85604.1"/>
    </source>
</evidence>